<dbReference type="InterPro" id="IPR006108">
    <property type="entry name" value="3HC_DH_C"/>
</dbReference>
<dbReference type="GO" id="GO:0006631">
    <property type="term" value="P:fatty acid metabolic process"/>
    <property type="evidence" value="ECO:0007669"/>
    <property type="project" value="InterPro"/>
</dbReference>
<dbReference type="RefSeq" id="WP_076601067.1">
    <property type="nucleotide sequence ID" value="NZ_FTMD01000003.1"/>
</dbReference>
<feature type="domain" description="3-hydroxyacyl-CoA dehydrogenase NAD binding" evidence="3">
    <location>
        <begin position="12"/>
        <end position="188"/>
    </location>
</feature>
<dbReference type="Pfam" id="PF00725">
    <property type="entry name" value="3HCDH"/>
    <property type="match status" value="2"/>
</dbReference>
<feature type="domain" description="3-hydroxyacyl-CoA dehydrogenase C-terminal" evidence="2">
    <location>
        <begin position="191"/>
        <end position="288"/>
    </location>
</feature>
<reference evidence="5" key="1">
    <citation type="submission" date="2017-01" db="EMBL/GenBank/DDBJ databases">
        <authorList>
            <person name="Varghese N."/>
            <person name="Submissions S."/>
        </authorList>
    </citation>
    <scope>NUCLEOTIDE SEQUENCE [LARGE SCALE GENOMIC DNA]</scope>
    <source>
        <strain evidence="5">ATCC 51758</strain>
    </source>
</reference>
<accession>A0A1N6R1M8</accession>
<dbReference type="Proteomes" id="UP000186819">
    <property type="component" value="Unassembled WGS sequence"/>
</dbReference>
<organism evidence="4 5">
    <name type="scientific">Aromatoleum tolulyticum</name>
    <dbReference type="NCBI Taxonomy" id="34027"/>
    <lineage>
        <taxon>Bacteria</taxon>
        <taxon>Pseudomonadati</taxon>
        <taxon>Pseudomonadota</taxon>
        <taxon>Betaproteobacteria</taxon>
        <taxon>Rhodocyclales</taxon>
        <taxon>Rhodocyclaceae</taxon>
        <taxon>Aromatoleum</taxon>
    </lineage>
</organism>
<dbReference type="STRING" id="34027.SAMN05421829_10348"/>
<proteinExistence type="predicted"/>
<sequence>MNSSSNAPTLLGIVGAGLMGRGIAQIAIQGGISVLLYDNRPGGAEEARGAIAATLTMLADKGKITAADADAASARLTVATTIEELAPCTTVVEAIVEKLDAKKDLFRQLEGIVRDDCILATNTSSLSVTEIAAACRLPGRVAGFHFFSPVPLMKIVEVITGPLTDDGIADALIALAHQMGHTPVRASDTPGFIVNHAGRGYLTESLRVLGENIAAYPEIDRILREAAGFRMGPFELLDLTGLDVSQPVMESIYEQFYQEPRFRPSPIARQRLAARLLGRKTGRGFYRYEDNRKQEPESAPVPARTNAPVWLAARDAVAHSGVVALLQSLGAEFEHGERPSAHSLCLVLPVGRDATSAAVAAQLDPTRTVGLDPLFLTGRRTLMTTPVTAPEVRDAAHGLFASDGVPVSVIRDSAGFVAQRVIATIVNIGCDIAQQAIATPQDIDKAVTLGLGYPKGPLAMGDALGAATVLRILDNLFDFYRDPRYRPSPWLKRRALLGLSLLTPEN</sequence>
<evidence type="ECO:0000313" key="5">
    <source>
        <dbReference type="Proteomes" id="UP000186819"/>
    </source>
</evidence>
<dbReference type="Gene3D" id="1.10.1040.10">
    <property type="entry name" value="N-(1-d-carboxylethyl)-l-norvaline Dehydrogenase, domain 2"/>
    <property type="match status" value="2"/>
</dbReference>
<dbReference type="InterPro" id="IPR008927">
    <property type="entry name" value="6-PGluconate_DH-like_C_sf"/>
</dbReference>
<dbReference type="Pfam" id="PF02737">
    <property type="entry name" value="3HCDH_N"/>
    <property type="match status" value="1"/>
</dbReference>
<dbReference type="OrthoDB" id="5287258at2"/>
<dbReference type="NCBIfam" id="NF006124">
    <property type="entry name" value="PRK08268.1"/>
    <property type="match status" value="1"/>
</dbReference>
<dbReference type="InterPro" id="IPR013328">
    <property type="entry name" value="6PGD_dom2"/>
</dbReference>
<dbReference type="FunFam" id="3.40.50.720:FF:000009">
    <property type="entry name" value="Fatty oxidation complex, alpha subunit"/>
    <property type="match status" value="1"/>
</dbReference>
<evidence type="ECO:0000259" key="2">
    <source>
        <dbReference type="Pfam" id="PF00725"/>
    </source>
</evidence>
<name>A0A1N6R1M8_9RHOO</name>
<dbReference type="SUPFAM" id="SSF48179">
    <property type="entry name" value="6-phosphogluconate dehydrogenase C-terminal domain-like"/>
    <property type="match status" value="2"/>
</dbReference>
<dbReference type="InterPro" id="IPR036291">
    <property type="entry name" value="NAD(P)-bd_dom_sf"/>
</dbReference>
<dbReference type="GO" id="GO:0016616">
    <property type="term" value="F:oxidoreductase activity, acting on the CH-OH group of donors, NAD or NADP as acceptor"/>
    <property type="evidence" value="ECO:0007669"/>
    <property type="project" value="InterPro"/>
</dbReference>
<evidence type="ECO:0000313" key="4">
    <source>
        <dbReference type="EMBL" id="SIQ22486.1"/>
    </source>
</evidence>
<dbReference type="GO" id="GO:0070403">
    <property type="term" value="F:NAD+ binding"/>
    <property type="evidence" value="ECO:0007669"/>
    <property type="project" value="InterPro"/>
</dbReference>
<dbReference type="PANTHER" id="PTHR48075">
    <property type="entry name" value="3-HYDROXYACYL-COA DEHYDROGENASE FAMILY PROTEIN"/>
    <property type="match status" value="1"/>
</dbReference>
<dbReference type="AlphaFoldDB" id="A0A1N6R1M8"/>
<dbReference type="SUPFAM" id="SSF51735">
    <property type="entry name" value="NAD(P)-binding Rossmann-fold domains"/>
    <property type="match status" value="1"/>
</dbReference>
<protein>
    <submittedName>
        <fullName evidence="4">3-hydroxyacyl-CoA dehydrogenase</fullName>
    </submittedName>
</protein>
<feature type="domain" description="3-hydroxyacyl-CoA dehydrogenase C-terminal" evidence="2">
    <location>
        <begin position="415"/>
        <end position="496"/>
    </location>
</feature>
<keyword evidence="5" id="KW-1185">Reference proteome</keyword>
<keyword evidence="1" id="KW-0560">Oxidoreductase</keyword>
<dbReference type="PANTHER" id="PTHR48075:SF5">
    <property type="entry name" value="3-HYDROXYBUTYRYL-COA DEHYDROGENASE"/>
    <property type="match status" value="1"/>
</dbReference>
<dbReference type="InterPro" id="IPR006176">
    <property type="entry name" value="3-OHacyl-CoA_DH_NAD-bd"/>
</dbReference>
<dbReference type="Gene3D" id="3.40.50.720">
    <property type="entry name" value="NAD(P)-binding Rossmann-like Domain"/>
    <property type="match status" value="1"/>
</dbReference>
<dbReference type="EMBL" id="FTMD01000003">
    <property type="protein sequence ID" value="SIQ22486.1"/>
    <property type="molecule type" value="Genomic_DNA"/>
</dbReference>
<gene>
    <name evidence="4" type="ORF">SAMN05421829_10348</name>
</gene>
<evidence type="ECO:0000256" key="1">
    <source>
        <dbReference type="ARBA" id="ARBA00023002"/>
    </source>
</evidence>
<evidence type="ECO:0000259" key="3">
    <source>
        <dbReference type="Pfam" id="PF02737"/>
    </source>
</evidence>